<dbReference type="AlphaFoldDB" id="A0A0E9XK35"/>
<protein>
    <submittedName>
        <fullName evidence="1">Uncharacterized protein</fullName>
    </submittedName>
</protein>
<reference evidence="1" key="1">
    <citation type="submission" date="2014-11" db="EMBL/GenBank/DDBJ databases">
        <authorList>
            <person name="Amaro Gonzalez C."/>
        </authorList>
    </citation>
    <scope>NUCLEOTIDE SEQUENCE</scope>
</reference>
<accession>A0A0E9XK35</accession>
<name>A0A0E9XK35_ANGAN</name>
<organism evidence="1">
    <name type="scientific">Anguilla anguilla</name>
    <name type="common">European freshwater eel</name>
    <name type="synonym">Muraena anguilla</name>
    <dbReference type="NCBI Taxonomy" id="7936"/>
    <lineage>
        <taxon>Eukaryota</taxon>
        <taxon>Metazoa</taxon>
        <taxon>Chordata</taxon>
        <taxon>Craniata</taxon>
        <taxon>Vertebrata</taxon>
        <taxon>Euteleostomi</taxon>
        <taxon>Actinopterygii</taxon>
        <taxon>Neopterygii</taxon>
        <taxon>Teleostei</taxon>
        <taxon>Anguilliformes</taxon>
        <taxon>Anguillidae</taxon>
        <taxon>Anguilla</taxon>
    </lineage>
</organism>
<dbReference type="EMBL" id="GBXM01005806">
    <property type="protein sequence ID" value="JAI02772.1"/>
    <property type="molecule type" value="Transcribed_RNA"/>
</dbReference>
<sequence>MLCCVKSPKSLWIRVSAKCL</sequence>
<reference evidence="1" key="2">
    <citation type="journal article" date="2015" name="Fish Shellfish Immunol.">
        <title>Early steps in the European eel (Anguilla anguilla)-Vibrio vulnificus interaction in the gills: Role of the RtxA13 toxin.</title>
        <authorList>
            <person name="Callol A."/>
            <person name="Pajuelo D."/>
            <person name="Ebbesson L."/>
            <person name="Teles M."/>
            <person name="MacKenzie S."/>
            <person name="Amaro C."/>
        </authorList>
    </citation>
    <scope>NUCLEOTIDE SEQUENCE</scope>
</reference>
<proteinExistence type="predicted"/>
<evidence type="ECO:0000313" key="1">
    <source>
        <dbReference type="EMBL" id="JAI02772.1"/>
    </source>
</evidence>